<feature type="region of interest" description="Disordered" evidence="1">
    <location>
        <begin position="151"/>
        <end position="245"/>
    </location>
</feature>
<feature type="compositionally biased region" description="Basic residues" evidence="1">
    <location>
        <begin position="233"/>
        <end position="245"/>
    </location>
</feature>
<feature type="compositionally biased region" description="Polar residues" evidence="1">
    <location>
        <begin position="158"/>
        <end position="167"/>
    </location>
</feature>
<proteinExistence type="predicted"/>
<reference evidence="2" key="1">
    <citation type="journal article" date="2020" name="Stud. Mycol.">
        <title>101 Dothideomycetes genomes: a test case for predicting lifestyles and emergence of pathogens.</title>
        <authorList>
            <person name="Haridas S."/>
            <person name="Albert R."/>
            <person name="Binder M."/>
            <person name="Bloem J."/>
            <person name="Labutti K."/>
            <person name="Salamov A."/>
            <person name="Andreopoulos B."/>
            <person name="Baker S."/>
            <person name="Barry K."/>
            <person name="Bills G."/>
            <person name="Bluhm B."/>
            <person name="Cannon C."/>
            <person name="Castanera R."/>
            <person name="Culley D."/>
            <person name="Daum C."/>
            <person name="Ezra D."/>
            <person name="Gonzalez J."/>
            <person name="Henrissat B."/>
            <person name="Kuo A."/>
            <person name="Liang C."/>
            <person name="Lipzen A."/>
            <person name="Lutzoni F."/>
            <person name="Magnuson J."/>
            <person name="Mondo S."/>
            <person name="Nolan M."/>
            <person name="Ohm R."/>
            <person name="Pangilinan J."/>
            <person name="Park H.-J."/>
            <person name="Ramirez L."/>
            <person name="Alfaro M."/>
            <person name="Sun H."/>
            <person name="Tritt A."/>
            <person name="Yoshinaga Y."/>
            <person name="Zwiers L.-H."/>
            <person name="Turgeon B."/>
            <person name="Goodwin S."/>
            <person name="Spatafora J."/>
            <person name="Crous P."/>
            <person name="Grigoriev I."/>
        </authorList>
    </citation>
    <scope>NUCLEOTIDE SEQUENCE</scope>
    <source>
        <strain evidence="2">CBS 675.92</strain>
    </source>
</reference>
<gene>
    <name evidence="2" type="ORF">CC80DRAFT_549228</name>
</gene>
<name>A0A6A5TUV7_9PLEO</name>
<feature type="compositionally biased region" description="Polar residues" evidence="1">
    <location>
        <begin position="182"/>
        <end position="196"/>
    </location>
</feature>
<evidence type="ECO:0000313" key="3">
    <source>
        <dbReference type="Proteomes" id="UP000800035"/>
    </source>
</evidence>
<organism evidence="2 3">
    <name type="scientific">Byssothecium circinans</name>
    <dbReference type="NCBI Taxonomy" id="147558"/>
    <lineage>
        <taxon>Eukaryota</taxon>
        <taxon>Fungi</taxon>
        <taxon>Dikarya</taxon>
        <taxon>Ascomycota</taxon>
        <taxon>Pezizomycotina</taxon>
        <taxon>Dothideomycetes</taxon>
        <taxon>Pleosporomycetidae</taxon>
        <taxon>Pleosporales</taxon>
        <taxon>Massarineae</taxon>
        <taxon>Massarinaceae</taxon>
        <taxon>Byssothecium</taxon>
    </lineage>
</organism>
<evidence type="ECO:0000256" key="1">
    <source>
        <dbReference type="SAM" id="MobiDB-lite"/>
    </source>
</evidence>
<dbReference type="AlphaFoldDB" id="A0A6A5TUV7"/>
<feature type="compositionally biased region" description="Basic residues" evidence="1">
    <location>
        <begin position="200"/>
        <end position="221"/>
    </location>
</feature>
<evidence type="ECO:0000313" key="2">
    <source>
        <dbReference type="EMBL" id="KAF1955549.1"/>
    </source>
</evidence>
<accession>A0A6A5TUV7</accession>
<protein>
    <submittedName>
        <fullName evidence="2">Uncharacterized protein</fullName>
    </submittedName>
</protein>
<keyword evidence="3" id="KW-1185">Reference proteome</keyword>
<sequence>MKDGLTEDGSVYTTDSSTTKIDTTKIDTMETRTTDPSITNAGTVRQKDLAIFVFYEPTKRMRFIKTFDGDDVWIQFGNVQVKDALMTPKPRYSIHKEEKTLDHTVAGKRLDFDTIWDGGGEQLHMGRVQVAWRSHGWNAMGYWANELEKVGKKRQRTAQDPQSANSESTDDSKPKRNKRNHSAQPSKVPSGTSTKALGSKAKKNPPSHPSKRPSGTSRRHWPQTQPRQETMKLLHRLSLRPKSKK</sequence>
<dbReference type="Proteomes" id="UP000800035">
    <property type="component" value="Unassembled WGS sequence"/>
</dbReference>
<dbReference type="EMBL" id="ML976994">
    <property type="protein sequence ID" value="KAF1955549.1"/>
    <property type="molecule type" value="Genomic_DNA"/>
</dbReference>